<organism evidence="1 2">
    <name type="scientific">Rotaria sordida</name>
    <dbReference type="NCBI Taxonomy" id="392033"/>
    <lineage>
        <taxon>Eukaryota</taxon>
        <taxon>Metazoa</taxon>
        <taxon>Spiralia</taxon>
        <taxon>Gnathifera</taxon>
        <taxon>Rotifera</taxon>
        <taxon>Eurotatoria</taxon>
        <taxon>Bdelloidea</taxon>
        <taxon>Philodinida</taxon>
        <taxon>Philodinidae</taxon>
        <taxon>Rotaria</taxon>
    </lineage>
</organism>
<dbReference type="EMBL" id="CAJNOO010017247">
    <property type="protein sequence ID" value="CAF1523998.1"/>
    <property type="molecule type" value="Genomic_DNA"/>
</dbReference>
<evidence type="ECO:0000313" key="2">
    <source>
        <dbReference type="Proteomes" id="UP000663882"/>
    </source>
</evidence>
<protein>
    <submittedName>
        <fullName evidence="1">Uncharacterized protein</fullName>
    </submittedName>
</protein>
<accession>A0A815V6P8</accession>
<feature type="non-terminal residue" evidence="1">
    <location>
        <position position="1"/>
    </location>
</feature>
<dbReference type="Proteomes" id="UP000663882">
    <property type="component" value="Unassembled WGS sequence"/>
</dbReference>
<evidence type="ECO:0000313" key="1">
    <source>
        <dbReference type="EMBL" id="CAF1523998.1"/>
    </source>
</evidence>
<comment type="caution">
    <text evidence="1">The sequence shown here is derived from an EMBL/GenBank/DDBJ whole genome shotgun (WGS) entry which is preliminary data.</text>
</comment>
<proteinExistence type="predicted"/>
<reference evidence="1" key="1">
    <citation type="submission" date="2021-02" db="EMBL/GenBank/DDBJ databases">
        <authorList>
            <person name="Nowell W R."/>
        </authorList>
    </citation>
    <scope>NUCLEOTIDE SEQUENCE</scope>
</reference>
<sequence length="19" mass="2271">VEDDREHKVQAQAFHYDAL</sequence>
<name>A0A815V6P8_9BILA</name>
<dbReference type="AlphaFoldDB" id="A0A815V6P8"/>
<gene>
    <name evidence="1" type="ORF">RFH988_LOCUS39355</name>
</gene>